<dbReference type="GO" id="GO:0005829">
    <property type="term" value="C:cytosol"/>
    <property type="evidence" value="ECO:0007669"/>
    <property type="project" value="TreeGrafter"/>
</dbReference>
<dbReference type="GO" id="GO:0005997">
    <property type="term" value="P:xylulose metabolic process"/>
    <property type="evidence" value="ECO:0007669"/>
    <property type="project" value="TreeGrafter"/>
</dbReference>
<evidence type="ECO:0000313" key="6">
    <source>
        <dbReference type="Proteomes" id="UP000054495"/>
    </source>
</evidence>
<keyword evidence="4" id="KW-0812">Transmembrane</keyword>
<dbReference type="InterPro" id="IPR043129">
    <property type="entry name" value="ATPase_NBD"/>
</dbReference>
<dbReference type="PANTHER" id="PTHR10196:SF57">
    <property type="entry name" value="XYLULOSE KINASE"/>
    <property type="match status" value="1"/>
</dbReference>
<dbReference type="AlphaFoldDB" id="A0A0D6LJ67"/>
<dbReference type="PANTHER" id="PTHR10196">
    <property type="entry name" value="SUGAR KINASE"/>
    <property type="match status" value="1"/>
</dbReference>
<feature type="transmembrane region" description="Helical" evidence="4">
    <location>
        <begin position="192"/>
        <end position="212"/>
    </location>
</feature>
<feature type="transmembrane region" description="Helical" evidence="4">
    <location>
        <begin position="124"/>
        <end position="143"/>
    </location>
</feature>
<keyword evidence="4" id="KW-1133">Transmembrane helix</keyword>
<sequence>MDKRIQNWTRPHQSKLERCGIFVGEKTCLLPFPSNSRDTAAFAPTLSPIRTDSSTEKQCQAMEKAVDGKEVGFCGFCTAPNTVLRSFLQNMARITGSRAHHRFSGPQIKKVLETNASAWSNSNIVISSFVCSLFLASIAPIDYTDGSGMNLMDIWTQSWSSTCLASVDGGDEQRTSLRAKLGPLANPLKPLVLFRLFCCIAISVVVIPGLHIKLHASLAGLNLAKGDESISLGTSDTVFFTTSEFKPCVDAHVFSHFSGRSDEFMALIC</sequence>
<name>A0A0D6LJ67_9BILA</name>
<organism evidence="5 6">
    <name type="scientific">Ancylostoma ceylanicum</name>
    <dbReference type="NCBI Taxonomy" id="53326"/>
    <lineage>
        <taxon>Eukaryota</taxon>
        <taxon>Metazoa</taxon>
        <taxon>Ecdysozoa</taxon>
        <taxon>Nematoda</taxon>
        <taxon>Chromadorea</taxon>
        <taxon>Rhabditida</taxon>
        <taxon>Rhabditina</taxon>
        <taxon>Rhabditomorpha</taxon>
        <taxon>Strongyloidea</taxon>
        <taxon>Ancylostomatidae</taxon>
        <taxon>Ancylostomatinae</taxon>
        <taxon>Ancylostoma</taxon>
    </lineage>
</organism>
<keyword evidence="3" id="KW-0418">Kinase</keyword>
<evidence type="ECO:0000256" key="1">
    <source>
        <dbReference type="ARBA" id="ARBA00009156"/>
    </source>
</evidence>
<dbReference type="Proteomes" id="UP000054495">
    <property type="component" value="Unassembled WGS sequence"/>
</dbReference>
<dbReference type="SUPFAM" id="SSF53067">
    <property type="entry name" value="Actin-like ATPase domain"/>
    <property type="match status" value="1"/>
</dbReference>
<keyword evidence="6" id="KW-1185">Reference proteome</keyword>
<accession>A0A0D6LJ67</accession>
<dbReference type="EMBL" id="KE125072">
    <property type="protein sequence ID" value="EPB72034.1"/>
    <property type="molecule type" value="Genomic_DNA"/>
</dbReference>
<evidence type="ECO:0000256" key="3">
    <source>
        <dbReference type="ARBA" id="ARBA00022777"/>
    </source>
</evidence>
<proteinExistence type="inferred from homology"/>
<dbReference type="GO" id="GO:0004856">
    <property type="term" value="F:D-xylulokinase activity"/>
    <property type="evidence" value="ECO:0007669"/>
    <property type="project" value="TreeGrafter"/>
</dbReference>
<keyword evidence="2" id="KW-0808">Transferase</keyword>
<evidence type="ECO:0000313" key="5">
    <source>
        <dbReference type="EMBL" id="EPB72034.1"/>
    </source>
</evidence>
<evidence type="ECO:0000256" key="4">
    <source>
        <dbReference type="SAM" id="Phobius"/>
    </source>
</evidence>
<dbReference type="Gene3D" id="3.30.420.40">
    <property type="match status" value="2"/>
</dbReference>
<reference evidence="5 6" key="1">
    <citation type="submission" date="2013-05" db="EMBL/GenBank/DDBJ databases">
        <title>Draft genome of the parasitic nematode Anyclostoma ceylanicum.</title>
        <authorList>
            <person name="Mitreva M."/>
        </authorList>
    </citation>
    <scope>NUCLEOTIDE SEQUENCE [LARGE SCALE GENOMIC DNA]</scope>
</reference>
<evidence type="ECO:0000256" key="2">
    <source>
        <dbReference type="ARBA" id="ARBA00022679"/>
    </source>
</evidence>
<protein>
    <submittedName>
        <fullName evidence="5">Uncharacterized protein</fullName>
    </submittedName>
</protein>
<gene>
    <name evidence="5" type="ORF">ANCCEY_08885</name>
</gene>
<comment type="similarity">
    <text evidence="1">Belongs to the FGGY kinase family.</text>
</comment>
<keyword evidence="4" id="KW-0472">Membrane</keyword>